<feature type="chain" id="PRO_5004669932" evidence="1">
    <location>
        <begin position="18"/>
        <end position="137"/>
    </location>
</feature>
<gene>
    <name evidence="2" type="ORF">EAH_00058640</name>
</gene>
<reference evidence="2" key="2">
    <citation type="submission" date="2013-10" db="EMBL/GenBank/DDBJ databases">
        <authorList>
            <person name="Aslett M."/>
        </authorList>
    </citation>
    <scope>NUCLEOTIDE SEQUENCE</scope>
    <source>
        <strain evidence="2">Houghton</strain>
    </source>
</reference>
<dbReference type="AlphaFoldDB" id="U6GLI2"/>
<keyword evidence="3" id="KW-1185">Reference proteome</keyword>
<sequence length="137" mass="15187">MLTTVPFWIAAAGLALQDVVDIWQTSLTSHRIALQQQHSPKFPQGQHVAVAVEIVQLTCLRVSCRRWMALPPQVLASIYAKDAARKRYQLKIPGGKKTALSMCLQLMEPNKAQEDGEAMPHIEKAGSVPQPHVSILR</sequence>
<evidence type="ECO:0000313" key="2">
    <source>
        <dbReference type="EMBL" id="CDI81066.1"/>
    </source>
</evidence>
<dbReference type="VEuPathDB" id="ToxoDB:EAH_00058640"/>
<dbReference type="EMBL" id="HG671472">
    <property type="protein sequence ID" value="CDI81066.1"/>
    <property type="molecule type" value="Genomic_DNA"/>
</dbReference>
<protein>
    <submittedName>
        <fullName evidence="2">Uncharacterized protein</fullName>
    </submittedName>
</protein>
<proteinExistence type="predicted"/>
<accession>U6GLI2</accession>
<evidence type="ECO:0000313" key="3">
    <source>
        <dbReference type="Proteomes" id="UP000018050"/>
    </source>
</evidence>
<dbReference type="RefSeq" id="XP_013249096.1">
    <property type="nucleotide sequence ID" value="XM_013393642.1"/>
</dbReference>
<reference evidence="2" key="1">
    <citation type="submission" date="2013-10" db="EMBL/GenBank/DDBJ databases">
        <title>Genomic analysis of the causative agents of coccidiosis in chickens.</title>
        <authorList>
            <person name="Reid A.J."/>
            <person name="Blake D."/>
            <person name="Billington K."/>
            <person name="Browne H."/>
            <person name="Dunn M."/>
            <person name="Hung S."/>
            <person name="Kawahara F."/>
            <person name="Miranda-Saavedra D."/>
            <person name="Mourier T."/>
            <person name="Nagra H."/>
            <person name="Otto T.D."/>
            <person name="Rawlings N."/>
            <person name="Sanchez A."/>
            <person name="Sanders M."/>
            <person name="Subramaniam C."/>
            <person name="Tay Y."/>
            <person name="Dear P."/>
            <person name="Doerig C."/>
            <person name="Gruber A."/>
            <person name="Parkinson J."/>
            <person name="Shirley M."/>
            <person name="Wan K.L."/>
            <person name="Berriman M."/>
            <person name="Tomley F."/>
            <person name="Pain A."/>
        </authorList>
    </citation>
    <scope>NUCLEOTIDE SEQUENCE</scope>
    <source>
        <strain evidence="2">Houghton</strain>
    </source>
</reference>
<dbReference type="Proteomes" id="UP000018050">
    <property type="component" value="Unassembled WGS sequence"/>
</dbReference>
<name>U6GLI2_EIMAC</name>
<feature type="non-terminal residue" evidence="2">
    <location>
        <position position="137"/>
    </location>
</feature>
<evidence type="ECO:0000256" key="1">
    <source>
        <dbReference type="SAM" id="SignalP"/>
    </source>
</evidence>
<keyword evidence="1" id="KW-0732">Signal</keyword>
<feature type="signal peptide" evidence="1">
    <location>
        <begin position="1"/>
        <end position="17"/>
    </location>
</feature>
<organism evidence="2 3">
    <name type="scientific">Eimeria acervulina</name>
    <name type="common">Coccidian parasite</name>
    <dbReference type="NCBI Taxonomy" id="5801"/>
    <lineage>
        <taxon>Eukaryota</taxon>
        <taxon>Sar</taxon>
        <taxon>Alveolata</taxon>
        <taxon>Apicomplexa</taxon>
        <taxon>Conoidasida</taxon>
        <taxon>Coccidia</taxon>
        <taxon>Eucoccidiorida</taxon>
        <taxon>Eimeriorina</taxon>
        <taxon>Eimeriidae</taxon>
        <taxon>Eimeria</taxon>
    </lineage>
</organism>
<dbReference type="GeneID" id="25273934"/>